<evidence type="ECO:0000256" key="1">
    <source>
        <dbReference type="ARBA" id="ARBA00000843"/>
    </source>
</evidence>
<dbReference type="CDD" id="cd03431">
    <property type="entry name" value="NUDIX_DNA_Glycosylase_C-MutY"/>
    <property type="match status" value="1"/>
</dbReference>
<evidence type="ECO:0000256" key="9">
    <source>
        <dbReference type="ARBA" id="ARBA00022801"/>
    </source>
</evidence>
<dbReference type="AlphaFoldDB" id="A0A3E1YCK5"/>
<dbReference type="Gene3D" id="3.90.79.10">
    <property type="entry name" value="Nucleoside Triphosphate Pyrophosphohydrolase"/>
    <property type="match status" value="1"/>
</dbReference>
<comment type="catalytic activity">
    <reaction evidence="1 14">
        <text>Hydrolyzes free adenine bases from 7,8-dihydro-8-oxoguanine:adenine mismatched double-stranded DNA, leaving an apurinic site.</text>
        <dbReference type="EC" id="3.2.2.31"/>
    </reaction>
</comment>
<keyword evidence="6" id="KW-0004">4Fe-4S</keyword>
<evidence type="ECO:0000256" key="11">
    <source>
        <dbReference type="ARBA" id="ARBA00023014"/>
    </source>
</evidence>
<dbReference type="GO" id="GO:0000701">
    <property type="term" value="F:purine-specific mismatch base pair DNA N-glycosylase activity"/>
    <property type="evidence" value="ECO:0007669"/>
    <property type="project" value="UniProtKB-EC"/>
</dbReference>
<dbReference type="EMBL" id="QPMM01000003">
    <property type="protein sequence ID" value="RFS24077.1"/>
    <property type="molecule type" value="Genomic_DNA"/>
</dbReference>
<dbReference type="NCBIfam" id="TIGR01084">
    <property type="entry name" value="mutY"/>
    <property type="match status" value="1"/>
</dbReference>
<reference evidence="16 17" key="1">
    <citation type="submission" date="2018-07" db="EMBL/GenBank/DDBJ databases">
        <title>Chitinophaga K2CV101002-2 sp. nov., isolated from a monsoon evergreen broad-leaved forest soil.</title>
        <authorList>
            <person name="Lv Y."/>
        </authorList>
    </citation>
    <scope>NUCLEOTIDE SEQUENCE [LARGE SCALE GENOMIC DNA]</scope>
    <source>
        <strain evidence="16 17">GDMCC 1.1288</strain>
    </source>
</reference>
<evidence type="ECO:0000256" key="12">
    <source>
        <dbReference type="ARBA" id="ARBA00023204"/>
    </source>
</evidence>
<dbReference type="GO" id="GO:0006298">
    <property type="term" value="P:mismatch repair"/>
    <property type="evidence" value="ECO:0007669"/>
    <property type="project" value="TreeGrafter"/>
</dbReference>
<evidence type="ECO:0000256" key="6">
    <source>
        <dbReference type="ARBA" id="ARBA00022485"/>
    </source>
</evidence>
<evidence type="ECO:0000256" key="3">
    <source>
        <dbReference type="ARBA" id="ARBA00008343"/>
    </source>
</evidence>
<dbReference type="InterPro" id="IPR029119">
    <property type="entry name" value="MutY_C"/>
</dbReference>
<dbReference type="Gene3D" id="1.10.340.30">
    <property type="entry name" value="Hypothetical protein, domain 2"/>
    <property type="match status" value="1"/>
</dbReference>
<comment type="cofactor">
    <cofactor evidence="14">
        <name>[4Fe-4S] cluster</name>
        <dbReference type="ChEBI" id="CHEBI:49883"/>
    </cofactor>
    <text evidence="14">Binds 1 [4Fe-4S] cluster.</text>
</comment>
<dbReference type="OrthoDB" id="9802365at2"/>
<gene>
    <name evidence="16" type="primary">mutY</name>
    <name evidence="16" type="ORF">DVR12_09340</name>
</gene>
<dbReference type="Proteomes" id="UP000260644">
    <property type="component" value="Unassembled WGS sequence"/>
</dbReference>
<keyword evidence="17" id="KW-1185">Reference proteome</keyword>
<dbReference type="PANTHER" id="PTHR42944:SF1">
    <property type="entry name" value="ADENINE DNA GLYCOSYLASE"/>
    <property type="match status" value="1"/>
</dbReference>
<dbReference type="GO" id="GO:0051539">
    <property type="term" value="F:4 iron, 4 sulfur cluster binding"/>
    <property type="evidence" value="ECO:0007669"/>
    <property type="project" value="UniProtKB-UniRule"/>
</dbReference>
<dbReference type="InterPro" id="IPR044298">
    <property type="entry name" value="MIG/MutY"/>
</dbReference>
<evidence type="ECO:0000313" key="16">
    <source>
        <dbReference type="EMBL" id="RFS24077.1"/>
    </source>
</evidence>
<dbReference type="InterPro" id="IPR000445">
    <property type="entry name" value="HhH_motif"/>
</dbReference>
<evidence type="ECO:0000256" key="5">
    <source>
        <dbReference type="ARBA" id="ARBA00022023"/>
    </source>
</evidence>
<evidence type="ECO:0000256" key="2">
    <source>
        <dbReference type="ARBA" id="ARBA00002933"/>
    </source>
</evidence>
<evidence type="ECO:0000256" key="10">
    <source>
        <dbReference type="ARBA" id="ARBA00023004"/>
    </source>
</evidence>
<comment type="function">
    <text evidence="2">Adenine glycosylase active on G-A mispairs. MutY also corrects error-prone DNA synthesis past GO lesions which are due to the oxidatively damaged form of guanine: 7,8-dihydro-8-oxoguanine (8-oxo-dGTP).</text>
</comment>
<dbReference type="GO" id="GO:0034039">
    <property type="term" value="F:8-oxo-7,8-dihydroguanine DNA N-glycosylase activity"/>
    <property type="evidence" value="ECO:0007669"/>
    <property type="project" value="TreeGrafter"/>
</dbReference>
<dbReference type="InterPro" id="IPR005760">
    <property type="entry name" value="A/G_AdeGlyc_MutY"/>
</dbReference>
<comment type="caution">
    <text evidence="16">The sequence shown here is derived from an EMBL/GenBank/DDBJ whole genome shotgun (WGS) entry which is preliminary data.</text>
</comment>
<dbReference type="InterPro" id="IPR015797">
    <property type="entry name" value="NUDIX_hydrolase-like_dom_sf"/>
</dbReference>
<protein>
    <recommendedName>
        <fullName evidence="5 14">Adenine DNA glycosylase</fullName>
        <ecNumber evidence="4 14">3.2.2.31</ecNumber>
    </recommendedName>
</protein>
<keyword evidence="13 14" id="KW-0326">Glycosidase</keyword>
<dbReference type="CDD" id="cd00056">
    <property type="entry name" value="ENDO3c"/>
    <property type="match status" value="1"/>
</dbReference>
<dbReference type="FunFam" id="1.10.340.30:FF:000002">
    <property type="entry name" value="Adenine DNA glycosylase"/>
    <property type="match status" value="1"/>
</dbReference>
<evidence type="ECO:0000259" key="15">
    <source>
        <dbReference type="SMART" id="SM00478"/>
    </source>
</evidence>
<sequence>MGSARLFFTENLLEWNKEQNNRSMPWKNEKDPYKIWLSEIILQQTRVEQGWPYYERFIQYYPTVQQLAQAPEEEVFRLWQGLGYYARCKNMLAAAREITNTYNGKFPDQYDQIKALKGIGPYTAAAIASFAFNLPHAVLDGNVFRVLSRFFGIDTPIDSTAGKKQFSELAQALLPADKANVYNQSIMDFGAVVCKPQAPNCDDCPLQRKCAAFNQNLINLLPVKTKKIQVKKRYFNYIILQHKNNIYIRKRTASDIWQNLHEFILMETDNATDFTALQKDNRFRDLLGDLPFSIEKISALLKQQLTHQTIYSQFITIKVSTAPALHDYIAVSQKQLNNYAFPKTITTYLESNNLQLF</sequence>
<accession>A0A3E1YCK5</accession>
<proteinExistence type="inferred from homology"/>
<dbReference type="Pfam" id="PF14815">
    <property type="entry name" value="NUDIX_4"/>
    <property type="match status" value="1"/>
</dbReference>
<keyword evidence="8 14" id="KW-0227">DNA damage</keyword>
<dbReference type="InterPro" id="IPR003265">
    <property type="entry name" value="HhH-GPD_domain"/>
</dbReference>
<dbReference type="SUPFAM" id="SSF55811">
    <property type="entry name" value="Nudix"/>
    <property type="match status" value="1"/>
</dbReference>
<comment type="similarity">
    <text evidence="3 14">Belongs to the Nth/MutY family.</text>
</comment>
<evidence type="ECO:0000256" key="4">
    <source>
        <dbReference type="ARBA" id="ARBA00012045"/>
    </source>
</evidence>
<keyword evidence="9" id="KW-0378">Hydrolase</keyword>
<organism evidence="16 17">
    <name type="scientific">Chitinophaga silvatica</name>
    <dbReference type="NCBI Taxonomy" id="2282649"/>
    <lineage>
        <taxon>Bacteria</taxon>
        <taxon>Pseudomonadati</taxon>
        <taxon>Bacteroidota</taxon>
        <taxon>Chitinophagia</taxon>
        <taxon>Chitinophagales</taxon>
        <taxon>Chitinophagaceae</taxon>
        <taxon>Chitinophaga</taxon>
    </lineage>
</organism>
<keyword evidence="11" id="KW-0411">Iron-sulfur</keyword>
<dbReference type="EC" id="3.2.2.31" evidence="4 14"/>
<evidence type="ECO:0000313" key="17">
    <source>
        <dbReference type="Proteomes" id="UP000260644"/>
    </source>
</evidence>
<evidence type="ECO:0000256" key="14">
    <source>
        <dbReference type="RuleBase" id="RU365096"/>
    </source>
</evidence>
<evidence type="ECO:0000256" key="7">
    <source>
        <dbReference type="ARBA" id="ARBA00022723"/>
    </source>
</evidence>
<evidence type="ECO:0000256" key="8">
    <source>
        <dbReference type="ARBA" id="ARBA00022763"/>
    </source>
</evidence>
<evidence type="ECO:0000256" key="13">
    <source>
        <dbReference type="ARBA" id="ARBA00023295"/>
    </source>
</evidence>
<dbReference type="GO" id="GO:0035485">
    <property type="term" value="F:adenine/guanine mispair binding"/>
    <property type="evidence" value="ECO:0007669"/>
    <property type="project" value="TreeGrafter"/>
</dbReference>
<dbReference type="InterPro" id="IPR011257">
    <property type="entry name" value="DNA_glycosylase"/>
</dbReference>
<dbReference type="SUPFAM" id="SSF48150">
    <property type="entry name" value="DNA-glycosylase"/>
    <property type="match status" value="1"/>
</dbReference>
<dbReference type="Gene3D" id="1.10.1670.10">
    <property type="entry name" value="Helix-hairpin-Helix base-excision DNA repair enzymes (C-terminal)"/>
    <property type="match status" value="1"/>
</dbReference>
<dbReference type="PANTHER" id="PTHR42944">
    <property type="entry name" value="ADENINE DNA GLYCOSYLASE"/>
    <property type="match status" value="1"/>
</dbReference>
<dbReference type="GO" id="GO:0006284">
    <property type="term" value="P:base-excision repair"/>
    <property type="evidence" value="ECO:0007669"/>
    <property type="project" value="UniProtKB-UniRule"/>
</dbReference>
<dbReference type="GO" id="GO:0032357">
    <property type="term" value="F:oxidized purine DNA binding"/>
    <property type="evidence" value="ECO:0007669"/>
    <property type="project" value="TreeGrafter"/>
</dbReference>
<dbReference type="GO" id="GO:0046872">
    <property type="term" value="F:metal ion binding"/>
    <property type="evidence" value="ECO:0007669"/>
    <property type="project" value="UniProtKB-UniRule"/>
</dbReference>
<keyword evidence="7" id="KW-0479">Metal-binding</keyword>
<feature type="domain" description="HhH-GPD" evidence="15">
    <location>
        <begin position="41"/>
        <end position="192"/>
    </location>
</feature>
<dbReference type="Pfam" id="PF00730">
    <property type="entry name" value="HhH-GPD"/>
    <property type="match status" value="1"/>
</dbReference>
<dbReference type="RefSeq" id="WP_116975397.1">
    <property type="nucleotide sequence ID" value="NZ_QPMM01000003.1"/>
</dbReference>
<keyword evidence="12" id="KW-0234">DNA repair</keyword>
<dbReference type="SMART" id="SM00478">
    <property type="entry name" value="ENDO3c"/>
    <property type="match status" value="1"/>
</dbReference>
<dbReference type="InterPro" id="IPR023170">
    <property type="entry name" value="HhH_base_excis_C"/>
</dbReference>
<dbReference type="Pfam" id="PF00633">
    <property type="entry name" value="HHH"/>
    <property type="match status" value="1"/>
</dbReference>
<name>A0A3E1YCK5_9BACT</name>
<keyword evidence="10 14" id="KW-0408">Iron</keyword>